<keyword evidence="1" id="KW-0804">Transcription</keyword>
<evidence type="ECO:0000313" key="4">
    <source>
        <dbReference type="Proteomes" id="UP000244037"/>
    </source>
</evidence>
<comment type="caution">
    <text evidence="3">The sequence shown here is derived from an EMBL/GenBank/DDBJ whole genome shotgun (WGS) entry which is preliminary data.</text>
</comment>
<dbReference type="Pfam" id="PF02357">
    <property type="entry name" value="NusG"/>
    <property type="match status" value="1"/>
</dbReference>
<evidence type="ECO:0000259" key="2">
    <source>
        <dbReference type="Pfam" id="PF02357"/>
    </source>
</evidence>
<dbReference type="AlphaFoldDB" id="A0A8E2VI50"/>
<sequence>MFGAEHKMQEATEMRHYRIGQTVPHNGGQIVAAPLGTVAWYILVTAPQQEFAVSAWLTRSGAVECWLPTEEAWRRVRGPRRKLSYLRRLAPGYVFLAVDRAPLWHVIRDGSLGRIRGVVCQDGEPLEVPEAALARMRRVPARIAEIRERARQERIIRPGDRAEIATGPLAGWTVDVARLDRGIAHFVLPLLGGREASAPVEALVKQAVA</sequence>
<organism evidence="3 4">
    <name type="scientific">Rhodovulum kholense</name>
    <dbReference type="NCBI Taxonomy" id="453584"/>
    <lineage>
        <taxon>Bacteria</taxon>
        <taxon>Pseudomonadati</taxon>
        <taxon>Pseudomonadota</taxon>
        <taxon>Alphaproteobacteria</taxon>
        <taxon>Rhodobacterales</taxon>
        <taxon>Paracoccaceae</taxon>
        <taxon>Rhodovulum</taxon>
    </lineage>
</organism>
<gene>
    <name evidence="3" type="ORF">C8N38_11383</name>
</gene>
<dbReference type="InterPro" id="IPR006645">
    <property type="entry name" value="NGN-like_dom"/>
</dbReference>
<accession>A0A8E2VI50</accession>
<protein>
    <submittedName>
        <fullName evidence="3">Transcription antitermination factor NusG</fullName>
    </submittedName>
</protein>
<dbReference type="EMBL" id="QAYC01000013">
    <property type="protein sequence ID" value="PTW45682.1"/>
    <property type="molecule type" value="Genomic_DNA"/>
</dbReference>
<evidence type="ECO:0000313" key="3">
    <source>
        <dbReference type="EMBL" id="PTW45682.1"/>
    </source>
</evidence>
<reference evidence="3 4" key="1">
    <citation type="submission" date="2018-04" db="EMBL/GenBank/DDBJ databases">
        <title>Genomic Encyclopedia of Archaeal and Bacterial Type Strains, Phase II (KMG-II): from individual species to whole genera.</title>
        <authorList>
            <person name="Goeker M."/>
        </authorList>
    </citation>
    <scope>NUCLEOTIDE SEQUENCE [LARGE SCALE GENOMIC DNA]</scope>
    <source>
        <strain evidence="3 4">DSM 19783</strain>
    </source>
</reference>
<dbReference type="InterPro" id="IPR036735">
    <property type="entry name" value="NGN_dom_sf"/>
</dbReference>
<keyword evidence="4" id="KW-1185">Reference proteome</keyword>
<dbReference type="GO" id="GO:0006354">
    <property type="term" value="P:DNA-templated transcription elongation"/>
    <property type="evidence" value="ECO:0007669"/>
    <property type="project" value="InterPro"/>
</dbReference>
<dbReference type="SUPFAM" id="SSF82679">
    <property type="entry name" value="N-utilization substance G protein NusG, N-terminal domain"/>
    <property type="match status" value="1"/>
</dbReference>
<feature type="domain" description="NusG-like N-terminal" evidence="2">
    <location>
        <begin position="39"/>
        <end position="137"/>
    </location>
</feature>
<dbReference type="Gene3D" id="3.30.70.940">
    <property type="entry name" value="NusG, N-terminal domain"/>
    <property type="match status" value="1"/>
</dbReference>
<proteinExistence type="predicted"/>
<name>A0A8E2VI50_9RHOB</name>
<evidence type="ECO:0000256" key="1">
    <source>
        <dbReference type="ARBA" id="ARBA00023163"/>
    </source>
</evidence>
<dbReference type="Proteomes" id="UP000244037">
    <property type="component" value="Unassembled WGS sequence"/>
</dbReference>